<sequence>MSPPKQSLSQLFNSFGPGAMMDLPTRSVVIAGLDHWDGSKAAFKSISEPRLTALLQTVLSQTGRWEPGKPVQLRTPPIARENRNEPDPAGIAVRVFPTWFTCEGIVESGTTNPRRRRLVRWTELDAAGNRKKFQRDDGKKIDVTPIRFVGACKDGHIQDIDWKWLVHRGTKCDEAMWIEEQGTSADPANIRIGCLCERPSVSLADAFKPGFLGTCKGHRPWLDSAEAGCTEQLHFLSRSATNTYFPQAVTLISLPILEDALSQAIRKHWASLQSATDPAFIGVLKNVPEIGASIGSYSNDEIYARVVQLRDAVMREAIQDPKIAEYDLLNSGDQLIGADAPGEPLFAETLNVEAMDRCLSWSNEPILQSIVAVHRLRAVTCLYGFTRLEPAPTFAEQMLEDVRLAVDGAPLSENADWLPAMEQLGEGVFLTLKPNVIRAWLQRDTVIARSKMLVAGAANHAARNNVKNLFPGMPYVLLHSLSHALMEEIALECGYPLSSLKERVYAIAGNDTDRSDRFGILIYTASAGAQGTLGGLTEIAKQIPQLLLSACDRFRLCSNDPICADHDPSVSGDERSLLGAACHACVLVSETSCEARNTFLDRALLVETISGTRSQLIRDT</sequence>
<keyword evidence="4" id="KW-1185">Reference proteome</keyword>
<dbReference type="RefSeq" id="WP_334485700.1">
    <property type="nucleotide sequence ID" value="NZ_JAZHRV010000001.1"/>
</dbReference>
<gene>
    <name evidence="3" type="ORF">V1286_006097</name>
</gene>
<protein>
    <recommendedName>
        <fullName evidence="2">MrfA-like Zn-binding domain-containing protein</fullName>
    </recommendedName>
</protein>
<reference evidence="3 4" key="1">
    <citation type="submission" date="2024-02" db="EMBL/GenBank/DDBJ databases">
        <title>Adaptive strategies in a cosmopolitan and abundant soil bacterium.</title>
        <authorList>
            <person name="Carini P."/>
        </authorList>
    </citation>
    <scope>NUCLEOTIDE SEQUENCE [LARGE SCALE GENOMIC DNA]</scope>
    <source>
        <strain evidence="3 4">AZCC 1608</strain>
    </source>
</reference>
<accession>A0ABU8BJ65</accession>
<feature type="region of interest" description="Disordered" evidence="1">
    <location>
        <begin position="66"/>
        <end position="86"/>
    </location>
</feature>
<evidence type="ECO:0000313" key="3">
    <source>
        <dbReference type="EMBL" id="MEH2558568.1"/>
    </source>
</evidence>
<dbReference type="EMBL" id="JAZHRV010000001">
    <property type="protein sequence ID" value="MEH2558568.1"/>
    <property type="molecule type" value="Genomic_DNA"/>
</dbReference>
<name>A0ABU8BJ65_9BRAD</name>
<organism evidence="3 4">
    <name type="scientific">Bradyrhizobium algeriense</name>
    <dbReference type="NCBI Taxonomy" id="634784"/>
    <lineage>
        <taxon>Bacteria</taxon>
        <taxon>Pseudomonadati</taxon>
        <taxon>Pseudomonadota</taxon>
        <taxon>Alphaproteobacteria</taxon>
        <taxon>Hyphomicrobiales</taxon>
        <taxon>Nitrobacteraceae</taxon>
        <taxon>Bradyrhizobium</taxon>
    </lineage>
</organism>
<dbReference type="InterPro" id="IPR047721">
    <property type="entry name" value="DrmB"/>
</dbReference>
<evidence type="ECO:0000256" key="1">
    <source>
        <dbReference type="SAM" id="MobiDB-lite"/>
    </source>
</evidence>
<feature type="domain" description="MrfA-like Zn-binding" evidence="2">
    <location>
        <begin position="481"/>
        <end position="586"/>
    </location>
</feature>
<evidence type="ECO:0000313" key="4">
    <source>
        <dbReference type="Proteomes" id="UP001364224"/>
    </source>
</evidence>
<dbReference type="InterPro" id="IPR018973">
    <property type="entry name" value="MZB"/>
</dbReference>
<dbReference type="NCBIfam" id="NF038324">
    <property type="entry name" value="DrmB_fam"/>
    <property type="match status" value="1"/>
</dbReference>
<proteinExistence type="predicted"/>
<dbReference type="Proteomes" id="UP001364224">
    <property type="component" value="Unassembled WGS sequence"/>
</dbReference>
<dbReference type="Pfam" id="PF09369">
    <property type="entry name" value="MZB"/>
    <property type="match status" value="1"/>
</dbReference>
<evidence type="ECO:0000259" key="2">
    <source>
        <dbReference type="Pfam" id="PF09369"/>
    </source>
</evidence>
<comment type="caution">
    <text evidence="3">The sequence shown here is derived from an EMBL/GenBank/DDBJ whole genome shotgun (WGS) entry which is preliminary data.</text>
</comment>